<gene>
    <name evidence="1" type="ORF">PG999_007806</name>
</gene>
<protein>
    <submittedName>
        <fullName evidence="1">Uncharacterized protein</fullName>
    </submittedName>
</protein>
<comment type="caution">
    <text evidence="1">The sequence shown here is derived from an EMBL/GenBank/DDBJ whole genome shotgun (WGS) entry which is preliminary data.</text>
</comment>
<accession>A0AAW0QNA8</accession>
<keyword evidence="2" id="KW-1185">Reference proteome</keyword>
<dbReference type="AlphaFoldDB" id="A0AAW0QNA8"/>
<organism evidence="1 2">
    <name type="scientific">Apiospora kogelbergensis</name>
    <dbReference type="NCBI Taxonomy" id="1337665"/>
    <lineage>
        <taxon>Eukaryota</taxon>
        <taxon>Fungi</taxon>
        <taxon>Dikarya</taxon>
        <taxon>Ascomycota</taxon>
        <taxon>Pezizomycotina</taxon>
        <taxon>Sordariomycetes</taxon>
        <taxon>Xylariomycetidae</taxon>
        <taxon>Amphisphaeriales</taxon>
        <taxon>Apiosporaceae</taxon>
        <taxon>Apiospora</taxon>
    </lineage>
</organism>
<dbReference type="EMBL" id="JAQQWP010000007">
    <property type="protein sequence ID" value="KAK8109669.1"/>
    <property type="molecule type" value="Genomic_DNA"/>
</dbReference>
<dbReference type="Proteomes" id="UP001392437">
    <property type="component" value="Unassembled WGS sequence"/>
</dbReference>
<evidence type="ECO:0000313" key="1">
    <source>
        <dbReference type="EMBL" id="KAK8109669.1"/>
    </source>
</evidence>
<proteinExistence type="predicted"/>
<reference evidence="1 2" key="1">
    <citation type="submission" date="2023-01" db="EMBL/GenBank/DDBJ databases">
        <title>Analysis of 21 Apiospora genomes using comparative genomics revels a genus with tremendous synthesis potential of carbohydrate active enzymes and secondary metabolites.</title>
        <authorList>
            <person name="Sorensen T."/>
        </authorList>
    </citation>
    <scope>NUCLEOTIDE SEQUENCE [LARGE SCALE GENOMIC DNA]</scope>
    <source>
        <strain evidence="1 2">CBS 117206</strain>
    </source>
</reference>
<evidence type="ECO:0000313" key="2">
    <source>
        <dbReference type="Proteomes" id="UP001392437"/>
    </source>
</evidence>
<sequence>MVQADHHSVPPARVRPAPTFVGGKGHGFDRGGFSDISLLSGRLLCEFYGAKIYWRMDFLGGITDTFTPRDAKQFGDVRDIQLVVSAICKLVMRPTRLHALRDTVGRDIRDRDFRAWICC</sequence>
<name>A0AAW0QNA8_9PEZI</name>